<dbReference type="PROSITE" id="PS51066">
    <property type="entry name" value="ZF_FPG_2"/>
    <property type="match status" value="1"/>
</dbReference>
<feature type="binding site" evidence="15">
    <location>
        <position position="151"/>
    </location>
    <ligand>
        <name>DNA</name>
        <dbReference type="ChEBI" id="CHEBI:16991"/>
    </ligand>
</feature>
<dbReference type="SMART" id="SM01232">
    <property type="entry name" value="H2TH"/>
    <property type="match status" value="1"/>
</dbReference>
<dbReference type="InterPro" id="IPR020629">
    <property type="entry name" value="FPG_Glyclase"/>
</dbReference>
<dbReference type="GO" id="GO:0008270">
    <property type="term" value="F:zinc ion binding"/>
    <property type="evidence" value="ECO:0007669"/>
    <property type="project" value="UniProtKB-UniRule"/>
</dbReference>
<organism evidence="18 19">
    <name type="scientific">Pseudorhodoferax soli</name>
    <dbReference type="NCBI Taxonomy" id="545864"/>
    <lineage>
        <taxon>Bacteria</taxon>
        <taxon>Pseudomonadati</taxon>
        <taxon>Pseudomonadota</taxon>
        <taxon>Betaproteobacteria</taxon>
        <taxon>Burkholderiales</taxon>
        <taxon>Comamonadaceae</taxon>
    </lineage>
</organism>
<feature type="active site" description="Proton donor" evidence="15">
    <location>
        <position position="3"/>
    </location>
</feature>
<dbReference type="SUPFAM" id="SSF57716">
    <property type="entry name" value="Glucocorticoid receptor-like (DNA-binding domain)"/>
    <property type="match status" value="1"/>
</dbReference>
<evidence type="ECO:0000259" key="17">
    <source>
        <dbReference type="PROSITE" id="PS51068"/>
    </source>
</evidence>
<evidence type="ECO:0000256" key="8">
    <source>
        <dbReference type="ARBA" id="ARBA00022833"/>
    </source>
</evidence>
<dbReference type="InterPro" id="IPR015886">
    <property type="entry name" value="H2TH_FPG"/>
</dbReference>
<evidence type="ECO:0000256" key="5">
    <source>
        <dbReference type="ARBA" id="ARBA00022763"/>
    </source>
</evidence>
<comment type="cofactor">
    <cofactor evidence="15">
        <name>Zn(2+)</name>
        <dbReference type="ChEBI" id="CHEBI:29105"/>
    </cofactor>
    <text evidence="15">Binds 1 zinc ion per subunit.</text>
</comment>
<keyword evidence="9 15" id="KW-0238">DNA-binding</keyword>
<comment type="catalytic activity">
    <reaction evidence="14 15">
        <text>2'-deoxyribonucleotide-(2'-deoxyribose 5'-phosphate)-2'-deoxyribonucleotide-DNA = a 3'-end 2'-deoxyribonucleotide-(2,3-dehydro-2,3-deoxyribose 5'-phosphate)-DNA + a 5'-end 5'-phospho-2'-deoxyribonucleoside-DNA + H(+)</text>
        <dbReference type="Rhea" id="RHEA:66592"/>
        <dbReference type="Rhea" id="RHEA-COMP:13180"/>
        <dbReference type="Rhea" id="RHEA-COMP:16897"/>
        <dbReference type="Rhea" id="RHEA-COMP:17067"/>
        <dbReference type="ChEBI" id="CHEBI:15378"/>
        <dbReference type="ChEBI" id="CHEBI:136412"/>
        <dbReference type="ChEBI" id="CHEBI:157695"/>
        <dbReference type="ChEBI" id="CHEBI:167181"/>
        <dbReference type="EC" id="4.2.99.18"/>
    </reaction>
</comment>
<keyword evidence="8 15" id="KW-0862">Zinc</keyword>
<dbReference type="FunFam" id="1.10.8.50:FF:000003">
    <property type="entry name" value="Formamidopyrimidine-DNA glycosylase"/>
    <property type="match status" value="1"/>
</dbReference>
<dbReference type="PROSITE" id="PS51068">
    <property type="entry name" value="FPG_CAT"/>
    <property type="match status" value="1"/>
</dbReference>
<keyword evidence="5 15" id="KW-0227">DNA damage</keyword>
<dbReference type="Pfam" id="PF06831">
    <property type="entry name" value="H2TH"/>
    <property type="match status" value="1"/>
</dbReference>
<dbReference type="Pfam" id="PF06827">
    <property type="entry name" value="zf-FPG_IleRS"/>
    <property type="match status" value="1"/>
</dbReference>
<comment type="caution">
    <text evidence="18">The sequence shown here is derived from an EMBL/GenBank/DDBJ whole genome shotgun (WGS) entry which is preliminary data.</text>
</comment>
<dbReference type="InterPro" id="IPR010663">
    <property type="entry name" value="Znf_FPG/IleRS"/>
</dbReference>
<dbReference type="InterPro" id="IPR035937">
    <property type="entry name" value="FPG_N"/>
</dbReference>
<dbReference type="EC" id="4.2.99.18" evidence="15"/>
<evidence type="ECO:0000256" key="6">
    <source>
        <dbReference type="ARBA" id="ARBA00022771"/>
    </source>
</evidence>
<evidence type="ECO:0000256" key="4">
    <source>
        <dbReference type="ARBA" id="ARBA00022723"/>
    </source>
</evidence>
<comment type="catalytic activity">
    <reaction evidence="1 15">
        <text>Hydrolysis of DNA containing ring-opened 7-methylguanine residues, releasing 2,6-diamino-4-hydroxy-5-(N-methyl)formamidopyrimidine.</text>
        <dbReference type="EC" id="3.2.2.23"/>
    </reaction>
</comment>
<keyword evidence="6 15" id="KW-0863">Zinc-finger</keyword>
<evidence type="ECO:0000256" key="11">
    <source>
        <dbReference type="ARBA" id="ARBA00023239"/>
    </source>
</evidence>
<evidence type="ECO:0000256" key="13">
    <source>
        <dbReference type="ARBA" id="ARBA00023295"/>
    </source>
</evidence>
<sequence>MPELPEVEVTRRSFAERIAGATVTGVRLGKPLRWGLGVAPEVLVGRRVQAVRRRGKYLLLDLDRGLLLLHLGMSGSLRFDLQMQAAGPHDHFDLETSLGLLRLHDPRRFGAVVHAESQDAPEAVKLLGRLGVEPLDEGFDAAVFHAGLRLRAAPIKQVLMAGELVVGVGNIYASEALFLAGIRPTTRARRIGPLRARRLHAAVREVLARAVQRGGSSLRDFSNAYGEQGHFQLETMVYDREGLPCRVCGTPIRALRQGQRSTFFCPQCQKA</sequence>
<keyword evidence="13 15" id="KW-0326">Glycosidase</keyword>
<feature type="active site" description="Schiff-base intermediate with DNA" evidence="15">
    <location>
        <position position="2"/>
    </location>
</feature>
<dbReference type="OrthoDB" id="9800855at2"/>
<gene>
    <name evidence="15" type="primary">mutM</name>
    <name evidence="15" type="synonym">fpg</name>
    <name evidence="18" type="ORF">DES41_102339</name>
</gene>
<comment type="function">
    <text evidence="15">Involved in base excision repair of DNA damaged by oxidation or by mutagenic agents. Acts as DNA glycosylase that recognizes and removes damaged bases. Has a preference for oxidized purines, such as 7,8-dihydro-8-oxoguanine (8-oxoG). Has AP (apurinic/apyrimidinic) lyase activity and introduces nicks in the DNA strand. Cleaves the DNA backbone by beta-delta elimination to generate a single-strand break at the site of the removed base with both 3'- and 5'-phosphates.</text>
</comment>
<dbReference type="GO" id="GO:0140078">
    <property type="term" value="F:class I DNA-(apurinic or apyrimidinic site) endonuclease activity"/>
    <property type="evidence" value="ECO:0007669"/>
    <property type="project" value="UniProtKB-EC"/>
</dbReference>
<dbReference type="InterPro" id="IPR015887">
    <property type="entry name" value="DNA_glyclase_Znf_dom_DNA_BS"/>
</dbReference>
<evidence type="ECO:0000256" key="2">
    <source>
        <dbReference type="ARBA" id="ARBA00009409"/>
    </source>
</evidence>
<evidence type="ECO:0000313" key="18">
    <source>
        <dbReference type="EMBL" id="RCW74021.1"/>
    </source>
</evidence>
<comment type="similarity">
    <text evidence="2 15">Belongs to the FPG family.</text>
</comment>
<keyword evidence="11 15" id="KW-0456">Lyase</keyword>
<dbReference type="Gene3D" id="1.10.8.50">
    <property type="match status" value="1"/>
</dbReference>
<dbReference type="EC" id="3.2.2.23" evidence="15"/>
<feature type="domain" description="FPG-type" evidence="16">
    <location>
        <begin position="236"/>
        <end position="270"/>
    </location>
</feature>
<feature type="binding site" evidence="15">
    <location>
        <position position="107"/>
    </location>
    <ligand>
        <name>DNA</name>
        <dbReference type="ChEBI" id="CHEBI:16991"/>
    </ligand>
</feature>
<feature type="domain" description="Formamidopyrimidine-DNA glycosylase catalytic" evidence="17">
    <location>
        <begin position="2"/>
        <end position="110"/>
    </location>
</feature>
<keyword evidence="12 15" id="KW-0511">Multifunctional enzyme</keyword>
<dbReference type="NCBIfam" id="NF002211">
    <property type="entry name" value="PRK01103.1"/>
    <property type="match status" value="1"/>
</dbReference>
<dbReference type="NCBIfam" id="TIGR00577">
    <property type="entry name" value="fpg"/>
    <property type="match status" value="1"/>
</dbReference>
<dbReference type="CDD" id="cd08966">
    <property type="entry name" value="EcFpg-like_N"/>
    <property type="match status" value="1"/>
</dbReference>
<evidence type="ECO:0000313" key="19">
    <source>
        <dbReference type="Proteomes" id="UP000252884"/>
    </source>
</evidence>
<dbReference type="InterPro" id="IPR000214">
    <property type="entry name" value="Znf_DNA_glyclase/AP_lyase"/>
</dbReference>
<dbReference type="Gene3D" id="3.20.190.10">
    <property type="entry name" value="MutM-like, N-terminal"/>
    <property type="match status" value="1"/>
</dbReference>
<evidence type="ECO:0000256" key="14">
    <source>
        <dbReference type="ARBA" id="ARBA00044632"/>
    </source>
</evidence>
<evidence type="ECO:0000256" key="12">
    <source>
        <dbReference type="ARBA" id="ARBA00023268"/>
    </source>
</evidence>
<dbReference type="EMBL" id="QPJK01000002">
    <property type="protein sequence ID" value="RCW74021.1"/>
    <property type="molecule type" value="Genomic_DNA"/>
</dbReference>
<dbReference type="InterPro" id="IPR010979">
    <property type="entry name" value="Ribosomal_uS13-like_H2TH"/>
</dbReference>
<dbReference type="GO" id="GO:0003684">
    <property type="term" value="F:damaged DNA binding"/>
    <property type="evidence" value="ECO:0007669"/>
    <property type="project" value="InterPro"/>
</dbReference>
<dbReference type="InterPro" id="IPR012319">
    <property type="entry name" value="FPG_cat"/>
</dbReference>
<name>A0A368Y144_9BURK</name>
<dbReference type="Proteomes" id="UP000252884">
    <property type="component" value="Unassembled WGS sequence"/>
</dbReference>
<feature type="active site" description="Proton donor; for delta-elimination activity" evidence="15">
    <location>
        <position position="260"/>
    </location>
</feature>
<evidence type="ECO:0000256" key="15">
    <source>
        <dbReference type="HAMAP-Rule" id="MF_00103"/>
    </source>
</evidence>
<dbReference type="Pfam" id="PF01149">
    <property type="entry name" value="Fapy_DNA_glyco"/>
    <property type="match status" value="1"/>
</dbReference>
<feature type="active site" description="Proton donor; for beta-elimination activity" evidence="15">
    <location>
        <position position="56"/>
    </location>
</feature>
<dbReference type="GO" id="GO:0034039">
    <property type="term" value="F:8-oxo-7,8-dihydroguanine DNA N-glycosylase activity"/>
    <property type="evidence" value="ECO:0007669"/>
    <property type="project" value="TreeGrafter"/>
</dbReference>
<keyword evidence="4 15" id="KW-0479">Metal-binding</keyword>
<accession>A0A368Y144</accession>
<dbReference type="PANTHER" id="PTHR22993">
    <property type="entry name" value="FORMAMIDOPYRIMIDINE-DNA GLYCOSYLASE"/>
    <property type="match status" value="1"/>
</dbReference>
<dbReference type="SMART" id="SM00898">
    <property type="entry name" value="Fapy_DNA_glyco"/>
    <property type="match status" value="1"/>
</dbReference>
<proteinExistence type="inferred from homology"/>
<keyword evidence="7 15" id="KW-0378">Hydrolase</keyword>
<evidence type="ECO:0000256" key="1">
    <source>
        <dbReference type="ARBA" id="ARBA00001668"/>
    </source>
</evidence>
<dbReference type="AlphaFoldDB" id="A0A368Y144"/>
<evidence type="ECO:0000256" key="7">
    <source>
        <dbReference type="ARBA" id="ARBA00022801"/>
    </source>
</evidence>
<evidence type="ECO:0000256" key="3">
    <source>
        <dbReference type="ARBA" id="ARBA00011245"/>
    </source>
</evidence>
<evidence type="ECO:0000259" key="16">
    <source>
        <dbReference type="PROSITE" id="PS51066"/>
    </source>
</evidence>
<keyword evidence="10 15" id="KW-0234">DNA repair</keyword>
<feature type="binding site" evidence="15">
    <location>
        <position position="89"/>
    </location>
    <ligand>
        <name>DNA</name>
        <dbReference type="ChEBI" id="CHEBI:16991"/>
    </ligand>
</feature>
<comment type="subunit">
    <text evidence="3 15">Monomer.</text>
</comment>
<dbReference type="SUPFAM" id="SSF46946">
    <property type="entry name" value="S13-like H2TH domain"/>
    <property type="match status" value="1"/>
</dbReference>
<dbReference type="GO" id="GO:0006284">
    <property type="term" value="P:base-excision repair"/>
    <property type="evidence" value="ECO:0007669"/>
    <property type="project" value="InterPro"/>
</dbReference>
<dbReference type="PROSITE" id="PS01242">
    <property type="entry name" value="ZF_FPG_1"/>
    <property type="match status" value="1"/>
</dbReference>
<keyword evidence="19" id="KW-1185">Reference proteome</keyword>
<dbReference type="HAMAP" id="MF_00103">
    <property type="entry name" value="Fapy_DNA_glycosyl"/>
    <property type="match status" value="1"/>
</dbReference>
<dbReference type="PANTHER" id="PTHR22993:SF9">
    <property type="entry name" value="FORMAMIDOPYRIMIDINE-DNA GLYCOSYLASE"/>
    <property type="match status" value="1"/>
</dbReference>
<reference evidence="18 19" key="1">
    <citation type="submission" date="2018-07" db="EMBL/GenBank/DDBJ databases">
        <title>Genomic Encyclopedia of Type Strains, Phase IV (KMG-IV): sequencing the most valuable type-strain genomes for metagenomic binning, comparative biology and taxonomic classification.</title>
        <authorList>
            <person name="Goeker M."/>
        </authorList>
    </citation>
    <scope>NUCLEOTIDE SEQUENCE [LARGE SCALE GENOMIC DNA]</scope>
    <source>
        <strain evidence="18 19">DSM 21634</strain>
    </source>
</reference>
<evidence type="ECO:0000256" key="9">
    <source>
        <dbReference type="ARBA" id="ARBA00023125"/>
    </source>
</evidence>
<dbReference type="SUPFAM" id="SSF81624">
    <property type="entry name" value="N-terminal domain of MutM-like DNA repair proteins"/>
    <property type="match status" value="1"/>
</dbReference>
<dbReference type="RefSeq" id="WP_114467167.1">
    <property type="nucleotide sequence ID" value="NZ_QPJK01000002.1"/>
</dbReference>
<protein>
    <recommendedName>
        <fullName evidence="15">Formamidopyrimidine-DNA glycosylase</fullName>
        <shortName evidence="15">Fapy-DNA glycosylase</shortName>
        <ecNumber evidence="15">3.2.2.23</ecNumber>
    </recommendedName>
    <alternativeName>
        <fullName evidence="15">DNA-(apurinic or apyrimidinic site) lyase MutM</fullName>
        <shortName evidence="15">AP lyase MutM</shortName>
        <ecNumber evidence="15">4.2.99.18</ecNumber>
    </alternativeName>
</protein>
<evidence type="ECO:0000256" key="10">
    <source>
        <dbReference type="ARBA" id="ARBA00023204"/>
    </source>
</evidence>